<dbReference type="STRING" id="1514105.AOC36_06920"/>
<proteinExistence type="predicted"/>
<evidence type="ECO:0000313" key="1">
    <source>
        <dbReference type="EMBL" id="AMC93723.1"/>
    </source>
</evidence>
<dbReference type="RefSeq" id="WP_067632766.1">
    <property type="nucleotide sequence ID" value="NZ_CP013213.1"/>
</dbReference>
<protein>
    <submittedName>
        <fullName evidence="1">Uncharacterized protein</fullName>
    </submittedName>
</protein>
<dbReference type="EMBL" id="CP013213">
    <property type="protein sequence ID" value="AMC93723.1"/>
    <property type="molecule type" value="Genomic_DNA"/>
</dbReference>
<sequence length="917" mass="107368">MLKIEERDHFDSIIQDIKRKLESGHNIGMDLITLMDFPKIVQYIHESAESSLIYTLSTYVGEHVKNGDIVLMSLSLIQMLNYDGKFYDHVQDQYSRLYDNFSDQKIESLIRTILKQYKTQKEIKNTSLYIGVALSHSIVPQKFLIDFFDFIYDIYVTNFDFDIPNNVEEEFRFVYEGIRESMLSDGDTVSISLTKKTYKLIVSTKRLISSENGLNSLIDFSKTVVELIDSYIWNKSIAISMTYFKEAYLNWCTKMDRDSIRSNRRAQSLDLRNKWDCKFTYDNQAVFLVPPFHKVKNTYDYTQLMIKVYNGDHLYLQDDRFDIREIIGGYQLYPSAIHLDDPLGEISYQLVCGEEVIYDSLDKLNRKILVFTEDGKEIKNHTDYSGTTIFCSRKNTKHSMLNFNTVNQYYSLAVKTVEIGDSFLIDDEFFIFLSHTEPGVIGELYQDHFLVRQDNKKKIPIYKSIRYFMFESEYDKDKLMFQINNKHIPLTKDICEIKPSSGINRYLVDLSNFGSDMYTVSLFEVFNEVRKRVVQTQFVMDSNLVVDIKNDHGSLIQLTSDILKEPLIQYQKQLEFIEDILSIKYKNEMYYFEVPLGFNMYRLNGSDWCSFDDEIVIDEITQGGKLDIFGNHYDQYMIHSDKGIELDNPKDMKKTTPYQSIDVSFLVTYRANYDFVKILFLVDGKIANVLYCYNKCILKSSDLDLDFDPINNKLKVTPNYYGQGHVFFNIKNEEGIEIFRSEKLLSGESQTVSNLKSFESYTIILFEREKGLWFGTSRNRVMCEMKRRFYTRNDIVGRYYKVKEVYFDQGTSNGLVRRKMNINKTFIEIKEKINDDCYIGDLLVKTEFSEFKLSQVNPVSIEICSGIENNCVEFAITNEGDGLLLDLKRRRVANTLDDNTLNDIFSYIIDLEKGGKI</sequence>
<dbReference type="AlphaFoldDB" id="A0A109UH86"/>
<organism evidence="1 2">
    <name type="scientific">Erysipelothrix larvae</name>
    <dbReference type="NCBI Taxonomy" id="1514105"/>
    <lineage>
        <taxon>Bacteria</taxon>
        <taxon>Bacillati</taxon>
        <taxon>Bacillota</taxon>
        <taxon>Erysipelotrichia</taxon>
        <taxon>Erysipelotrichales</taxon>
        <taxon>Erysipelotrichaceae</taxon>
        <taxon>Erysipelothrix</taxon>
    </lineage>
</organism>
<dbReference type="KEGG" id="erl:AOC36_06920"/>
<accession>A0A109UH86</accession>
<dbReference type="OrthoDB" id="5451971at2"/>
<evidence type="ECO:0000313" key="2">
    <source>
        <dbReference type="Proteomes" id="UP000063781"/>
    </source>
</evidence>
<dbReference type="Proteomes" id="UP000063781">
    <property type="component" value="Chromosome"/>
</dbReference>
<name>A0A109UH86_9FIRM</name>
<keyword evidence="2" id="KW-1185">Reference proteome</keyword>
<reference evidence="1 2" key="1">
    <citation type="submission" date="2015-10" db="EMBL/GenBank/DDBJ databases">
        <title>Erysipelothrix larvae sp. LV19 isolated from the larval gut of the rhinoceros beetle, Trypoxylus dichotomus.</title>
        <authorList>
            <person name="Lim S."/>
            <person name="Kim B.-C."/>
        </authorList>
    </citation>
    <scope>NUCLEOTIDE SEQUENCE [LARGE SCALE GENOMIC DNA]</scope>
    <source>
        <strain evidence="1 2">LV19</strain>
    </source>
</reference>
<gene>
    <name evidence="1" type="ORF">AOC36_06920</name>
</gene>